<evidence type="ECO:0000259" key="7">
    <source>
        <dbReference type="SMART" id="SM00278"/>
    </source>
</evidence>
<dbReference type="Gene3D" id="1.10.150.20">
    <property type="entry name" value="5' to 3' exonuclease, C-terminal subdomain"/>
    <property type="match status" value="1"/>
</dbReference>
<organism evidence="8 9">
    <name type="scientific">Abyssicoccus albus</name>
    <dbReference type="NCBI Taxonomy" id="1817405"/>
    <lineage>
        <taxon>Bacteria</taxon>
        <taxon>Bacillati</taxon>
        <taxon>Bacillota</taxon>
        <taxon>Bacilli</taxon>
        <taxon>Bacillales</taxon>
        <taxon>Abyssicoccaceae</taxon>
    </lineage>
</organism>
<evidence type="ECO:0000256" key="2">
    <source>
        <dbReference type="ARBA" id="ARBA00022763"/>
    </source>
</evidence>
<comment type="domain">
    <text evidence="6">Has three domains with a flexible linker between the domains II and III and assumes an 'L' shape. Domain III is highly mobile and contacts RuvB.</text>
</comment>
<keyword evidence="4 6" id="KW-0233">DNA recombination</keyword>
<dbReference type="GO" id="GO:0009379">
    <property type="term" value="C:Holliday junction helicase complex"/>
    <property type="evidence" value="ECO:0007669"/>
    <property type="project" value="InterPro"/>
</dbReference>
<dbReference type="InterPro" id="IPR036267">
    <property type="entry name" value="RuvA_C_sf"/>
</dbReference>
<evidence type="ECO:0000256" key="5">
    <source>
        <dbReference type="ARBA" id="ARBA00023204"/>
    </source>
</evidence>
<dbReference type="InterPro" id="IPR003583">
    <property type="entry name" value="Hlx-hairpin-Hlx_DNA-bd_motif"/>
</dbReference>
<dbReference type="InterPro" id="IPR012340">
    <property type="entry name" value="NA-bd_OB-fold"/>
</dbReference>
<keyword evidence="8" id="KW-0378">Hydrolase</keyword>
<comment type="caution">
    <text evidence="8">The sequence shown here is derived from an EMBL/GenBank/DDBJ whole genome shotgun (WGS) entry which is preliminary data.</text>
</comment>
<evidence type="ECO:0000313" key="9">
    <source>
        <dbReference type="Proteomes" id="UP000277108"/>
    </source>
</evidence>
<dbReference type="InterPro" id="IPR013849">
    <property type="entry name" value="DNA_helicase_Holl-junc_RuvA_I"/>
</dbReference>
<dbReference type="CDD" id="cd14332">
    <property type="entry name" value="UBA_RuvA_C"/>
    <property type="match status" value="1"/>
</dbReference>
<feature type="region of interest" description="Domain III" evidence="6">
    <location>
        <begin position="155"/>
        <end position="204"/>
    </location>
</feature>
<evidence type="ECO:0000256" key="6">
    <source>
        <dbReference type="HAMAP-Rule" id="MF_00031"/>
    </source>
</evidence>
<keyword evidence="3 6" id="KW-0238">DNA-binding</keyword>
<reference evidence="8 9" key="1">
    <citation type="submission" date="2018-11" db="EMBL/GenBank/DDBJ databases">
        <title>Genomic Encyclopedia of Type Strains, Phase IV (KMG-IV): sequencing the most valuable type-strain genomes for metagenomic binning, comparative biology and taxonomic classification.</title>
        <authorList>
            <person name="Goeker M."/>
        </authorList>
    </citation>
    <scope>NUCLEOTIDE SEQUENCE [LARGE SCALE GENOMIC DNA]</scope>
    <source>
        <strain evidence="8 9">DSM 29158</strain>
    </source>
</reference>
<name>A0A3N5CK55_9BACL</name>
<evidence type="ECO:0000256" key="1">
    <source>
        <dbReference type="ARBA" id="ARBA00022490"/>
    </source>
</evidence>
<comment type="caution">
    <text evidence="6">Lacks conserved residue(s) required for the propagation of feature annotation.</text>
</comment>
<dbReference type="Pfam" id="PF01330">
    <property type="entry name" value="RuvA_N"/>
    <property type="match status" value="1"/>
</dbReference>
<dbReference type="GO" id="GO:0005737">
    <property type="term" value="C:cytoplasm"/>
    <property type="evidence" value="ECO:0007669"/>
    <property type="project" value="UniProtKB-SubCell"/>
</dbReference>
<dbReference type="GO" id="GO:0006281">
    <property type="term" value="P:DNA repair"/>
    <property type="evidence" value="ECO:0007669"/>
    <property type="project" value="UniProtKB-UniRule"/>
</dbReference>
<dbReference type="Pfam" id="PF07499">
    <property type="entry name" value="RuvA_C"/>
    <property type="match status" value="1"/>
</dbReference>
<comment type="similarity">
    <text evidence="6">Belongs to the RuvA family.</text>
</comment>
<proteinExistence type="inferred from homology"/>
<comment type="subunit">
    <text evidence="6">Homotetramer. Forms an RuvA(8)-RuvB(12)-Holliday junction (HJ) complex. HJ DNA is sandwiched between 2 RuvA tetramers; dsDNA enters through RuvA and exits via RuvB. An RuvB hexamer assembles on each DNA strand where it exits the tetramer. Each RuvB hexamer is contacted by two RuvA subunits (via domain III) on 2 adjacent RuvB subunits; this complex drives branch migration. In the full resolvosome a probable DNA-RuvA(4)-RuvB(12)-RuvC(2) complex forms which resolves the HJ.</text>
</comment>
<evidence type="ECO:0000313" key="8">
    <source>
        <dbReference type="EMBL" id="RPF58201.1"/>
    </source>
</evidence>
<feature type="domain" description="Helix-hairpin-helix DNA-binding motif class 1" evidence="7">
    <location>
        <begin position="72"/>
        <end position="91"/>
    </location>
</feature>
<dbReference type="RefSeq" id="WP_123807640.1">
    <property type="nucleotide sequence ID" value="NZ_RKRK01000002.1"/>
</dbReference>
<dbReference type="Proteomes" id="UP000277108">
    <property type="component" value="Unassembled WGS sequence"/>
</dbReference>
<dbReference type="GO" id="GO:0006310">
    <property type="term" value="P:DNA recombination"/>
    <property type="evidence" value="ECO:0007669"/>
    <property type="project" value="UniProtKB-UniRule"/>
</dbReference>
<dbReference type="SUPFAM" id="SSF47781">
    <property type="entry name" value="RuvA domain 2-like"/>
    <property type="match status" value="1"/>
</dbReference>
<dbReference type="InterPro" id="IPR011114">
    <property type="entry name" value="RuvA_C"/>
</dbReference>
<dbReference type="InterPro" id="IPR010994">
    <property type="entry name" value="RuvA_2-like"/>
</dbReference>
<dbReference type="SUPFAM" id="SSF46929">
    <property type="entry name" value="DNA helicase RuvA subunit, C-terminal domain"/>
    <property type="match status" value="1"/>
</dbReference>
<keyword evidence="9" id="KW-1185">Reference proteome</keyword>
<keyword evidence="8" id="KW-0547">Nucleotide-binding</keyword>
<dbReference type="GO" id="GO:0000400">
    <property type="term" value="F:four-way junction DNA binding"/>
    <property type="evidence" value="ECO:0007669"/>
    <property type="project" value="UniProtKB-UniRule"/>
</dbReference>
<keyword evidence="5 6" id="KW-0234">DNA repair</keyword>
<dbReference type="Pfam" id="PF14520">
    <property type="entry name" value="HHH_5"/>
    <property type="match status" value="1"/>
</dbReference>
<dbReference type="SUPFAM" id="SSF50249">
    <property type="entry name" value="Nucleic acid-binding proteins"/>
    <property type="match status" value="1"/>
</dbReference>
<dbReference type="NCBIfam" id="TIGR00084">
    <property type="entry name" value="ruvA"/>
    <property type="match status" value="1"/>
</dbReference>
<dbReference type="EMBL" id="RKRK01000002">
    <property type="protein sequence ID" value="RPF58201.1"/>
    <property type="molecule type" value="Genomic_DNA"/>
</dbReference>
<evidence type="ECO:0000256" key="3">
    <source>
        <dbReference type="ARBA" id="ARBA00023125"/>
    </source>
</evidence>
<keyword evidence="2 6" id="KW-0227">DNA damage</keyword>
<dbReference type="Gene3D" id="2.40.50.140">
    <property type="entry name" value="Nucleic acid-binding proteins"/>
    <property type="match status" value="1"/>
</dbReference>
<sequence length="204" mass="22837">MIARLIGKCVSINQNILEINVGGVVYSVHTPNAYVFNQYLNHELELFTEQIVREDSMTLYGFKSLDEKQMFKELIKVTGIGPKSALAILASSTPSGVVRAIEQEEEGYLIKFPGIGKKTARQIILDLKGKLSHFDHDTSHHEQSTHDVPQHDASQEAMFEEAMLALESLGYSKREQQKVQKALKGKSFDTVDEVVKASFQILIS</sequence>
<evidence type="ECO:0000256" key="4">
    <source>
        <dbReference type="ARBA" id="ARBA00023172"/>
    </source>
</evidence>
<keyword evidence="8" id="KW-0067">ATP-binding</keyword>
<dbReference type="InterPro" id="IPR000085">
    <property type="entry name" value="RuvA"/>
</dbReference>
<gene>
    <name evidence="6" type="primary">ruvA</name>
    <name evidence="8" type="ORF">EDD62_0843</name>
</gene>
<dbReference type="AlphaFoldDB" id="A0A3N5CK55"/>
<dbReference type="GO" id="GO:0005524">
    <property type="term" value="F:ATP binding"/>
    <property type="evidence" value="ECO:0007669"/>
    <property type="project" value="InterPro"/>
</dbReference>
<protein>
    <recommendedName>
        <fullName evidence="6">Holliday junction branch migration complex subunit RuvA</fullName>
    </recommendedName>
</protein>
<keyword evidence="8" id="KW-0347">Helicase</keyword>
<dbReference type="SMART" id="SM00278">
    <property type="entry name" value="HhH1"/>
    <property type="match status" value="2"/>
</dbReference>
<comment type="function">
    <text evidence="6">The RuvA-RuvB-RuvC complex processes Holliday junction (HJ) DNA during genetic recombination and DNA repair, while the RuvA-RuvB complex plays an important role in the rescue of blocked DNA replication forks via replication fork reversal (RFR). RuvA specifically binds to HJ cruciform DNA, conferring on it an open structure. The RuvB hexamer acts as an ATP-dependent pump, pulling dsDNA into and through the RuvAB complex. HJ branch migration allows RuvC to scan DNA until it finds its consensus sequence, where it cleaves and resolves the cruciform DNA.</text>
</comment>
<dbReference type="GO" id="GO:0048476">
    <property type="term" value="C:Holliday junction resolvase complex"/>
    <property type="evidence" value="ECO:0007669"/>
    <property type="project" value="UniProtKB-UniRule"/>
</dbReference>
<comment type="subcellular location">
    <subcellularLocation>
        <location evidence="6">Cytoplasm</location>
    </subcellularLocation>
</comment>
<feature type="domain" description="Helix-hairpin-helix DNA-binding motif class 1" evidence="7">
    <location>
        <begin position="107"/>
        <end position="126"/>
    </location>
</feature>
<dbReference type="HAMAP" id="MF_00031">
    <property type="entry name" value="DNA_HJ_migration_RuvA"/>
    <property type="match status" value="1"/>
</dbReference>
<accession>A0A3N5CK55</accession>
<dbReference type="OrthoDB" id="5293449at2"/>
<dbReference type="GO" id="GO:0009378">
    <property type="term" value="F:four-way junction helicase activity"/>
    <property type="evidence" value="ECO:0007669"/>
    <property type="project" value="InterPro"/>
</dbReference>
<keyword evidence="1 6" id="KW-0963">Cytoplasm</keyword>